<dbReference type="EnsemblPlants" id="AVESA.00010b.r2.4DG0760650.1">
    <property type="protein sequence ID" value="AVESA.00010b.r2.4DG0760650.1.CDS"/>
    <property type="gene ID" value="AVESA.00010b.r2.4DG0760650"/>
</dbReference>
<evidence type="ECO:0000313" key="2">
    <source>
        <dbReference type="Proteomes" id="UP001732700"/>
    </source>
</evidence>
<evidence type="ECO:0000313" key="1">
    <source>
        <dbReference type="EnsemblPlants" id="AVESA.00010b.r2.4DG0760650.1.CDS"/>
    </source>
</evidence>
<organism evidence="1 2">
    <name type="scientific">Avena sativa</name>
    <name type="common">Oat</name>
    <dbReference type="NCBI Taxonomy" id="4498"/>
    <lineage>
        <taxon>Eukaryota</taxon>
        <taxon>Viridiplantae</taxon>
        <taxon>Streptophyta</taxon>
        <taxon>Embryophyta</taxon>
        <taxon>Tracheophyta</taxon>
        <taxon>Spermatophyta</taxon>
        <taxon>Magnoliopsida</taxon>
        <taxon>Liliopsida</taxon>
        <taxon>Poales</taxon>
        <taxon>Poaceae</taxon>
        <taxon>BOP clade</taxon>
        <taxon>Pooideae</taxon>
        <taxon>Poodae</taxon>
        <taxon>Poeae</taxon>
        <taxon>Poeae Chloroplast Group 1 (Aveneae type)</taxon>
        <taxon>Aveninae</taxon>
        <taxon>Avena</taxon>
    </lineage>
</organism>
<name>A0ACD5X681_AVESA</name>
<proteinExistence type="predicted"/>
<sequence length="262" mass="29686">MADAAAGKAQVAREVCAASSVFASCPHRRRSPRRPHFVDWYLVLAIGEAASEEAIKRRYRHLALQLHPDKNRHPKAEVAFKLVSEAQACLTDKARRRAFDAERSTAFCAACHARLTTTAARHRTSGDKRKSTPASAPSAHQHHQQRRRPTTTQALREVQNRLRDECRIIDDCLRANNGDVARRRRRRQSFPLFDPSDPHCFPDYPHARPPPPVAPFARCQPSDEELGMGQDQRWCRGGSCCESPVFQVKTAPERAERTRSPW</sequence>
<dbReference type="Proteomes" id="UP001732700">
    <property type="component" value="Chromosome 4D"/>
</dbReference>
<keyword evidence="2" id="KW-1185">Reference proteome</keyword>
<protein>
    <submittedName>
        <fullName evidence="1">Uncharacterized protein</fullName>
    </submittedName>
</protein>
<accession>A0ACD5X681</accession>
<reference evidence="1" key="2">
    <citation type="submission" date="2025-09" db="UniProtKB">
        <authorList>
            <consortium name="EnsemblPlants"/>
        </authorList>
    </citation>
    <scope>IDENTIFICATION</scope>
</reference>
<reference evidence="1" key="1">
    <citation type="submission" date="2021-05" db="EMBL/GenBank/DDBJ databases">
        <authorList>
            <person name="Scholz U."/>
            <person name="Mascher M."/>
            <person name="Fiebig A."/>
        </authorList>
    </citation>
    <scope>NUCLEOTIDE SEQUENCE [LARGE SCALE GENOMIC DNA]</scope>
</reference>